<proteinExistence type="predicted"/>
<dbReference type="AlphaFoldDB" id="M4BKK4"/>
<evidence type="ECO:0000313" key="1">
    <source>
        <dbReference type="EnsemblProtists" id="HpaP806937"/>
    </source>
</evidence>
<dbReference type="EnsemblProtists" id="HpaT806937">
    <property type="protein sequence ID" value="HpaP806937"/>
    <property type="gene ID" value="HpaG806937"/>
</dbReference>
<keyword evidence="2" id="KW-1185">Reference proteome</keyword>
<sequence>MHSDQSCPHEACLWDVTATLQYVVWECSIAKAAWAGFGIRWQRLRDNMMDNLRDLCFSLALVDTPARKWLVVRDRVDAVGDAVRDDMLEVSRSLWRLTVASTIHDISCSRLRLRHEPDALYRHCGRWLALQSTSLCAIFLRTSSTQMCPLFRRRQ</sequence>
<protein>
    <submittedName>
        <fullName evidence="1">Uncharacterized protein</fullName>
    </submittedName>
</protein>
<dbReference type="VEuPathDB" id="FungiDB:HpaG806937"/>
<dbReference type="EMBL" id="JH598357">
    <property type="status" value="NOT_ANNOTATED_CDS"/>
    <property type="molecule type" value="Genomic_DNA"/>
</dbReference>
<dbReference type="HOGENOM" id="CLU_1698904_0_0_1"/>
<dbReference type="Proteomes" id="UP000011713">
    <property type="component" value="Unassembled WGS sequence"/>
</dbReference>
<name>M4BKK4_HYAAE</name>
<organism evidence="1 2">
    <name type="scientific">Hyaloperonospora arabidopsidis (strain Emoy2)</name>
    <name type="common">Downy mildew agent</name>
    <name type="synonym">Peronospora arabidopsidis</name>
    <dbReference type="NCBI Taxonomy" id="559515"/>
    <lineage>
        <taxon>Eukaryota</taxon>
        <taxon>Sar</taxon>
        <taxon>Stramenopiles</taxon>
        <taxon>Oomycota</taxon>
        <taxon>Peronosporomycetes</taxon>
        <taxon>Peronosporales</taxon>
        <taxon>Peronosporaceae</taxon>
        <taxon>Hyaloperonospora</taxon>
    </lineage>
</organism>
<reference evidence="1" key="2">
    <citation type="submission" date="2015-06" db="UniProtKB">
        <authorList>
            <consortium name="EnsemblProtists"/>
        </authorList>
    </citation>
    <scope>IDENTIFICATION</scope>
    <source>
        <strain evidence="1">Emoy2</strain>
    </source>
</reference>
<reference evidence="2" key="1">
    <citation type="journal article" date="2010" name="Science">
        <title>Signatures of adaptation to obligate biotrophy in the Hyaloperonospora arabidopsidis genome.</title>
        <authorList>
            <person name="Baxter L."/>
            <person name="Tripathy S."/>
            <person name="Ishaque N."/>
            <person name="Boot N."/>
            <person name="Cabral A."/>
            <person name="Kemen E."/>
            <person name="Thines M."/>
            <person name="Ah-Fong A."/>
            <person name="Anderson R."/>
            <person name="Badejoko W."/>
            <person name="Bittner-Eddy P."/>
            <person name="Boore J.L."/>
            <person name="Chibucos M.C."/>
            <person name="Coates M."/>
            <person name="Dehal P."/>
            <person name="Delehaunty K."/>
            <person name="Dong S."/>
            <person name="Downton P."/>
            <person name="Dumas B."/>
            <person name="Fabro G."/>
            <person name="Fronick C."/>
            <person name="Fuerstenberg S.I."/>
            <person name="Fulton L."/>
            <person name="Gaulin E."/>
            <person name="Govers F."/>
            <person name="Hughes L."/>
            <person name="Humphray S."/>
            <person name="Jiang R.H."/>
            <person name="Judelson H."/>
            <person name="Kamoun S."/>
            <person name="Kyung K."/>
            <person name="Meijer H."/>
            <person name="Minx P."/>
            <person name="Morris P."/>
            <person name="Nelson J."/>
            <person name="Phuntumart V."/>
            <person name="Qutob D."/>
            <person name="Rehmany A."/>
            <person name="Rougon-Cardoso A."/>
            <person name="Ryden P."/>
            <person name="Torto-Alalibo T."/>
            <person name="Studholme D."/>
            <person name="Wang Y."/>
            <person name="Win J."/>
            <person name="Wood J."/>
            <person name="Clifton S.W."/>
            <person name="Rogers J."/>
            <person name="Van den Ackerveken G."/>
            <person name="Jones J.D."/>
            <person name="McDowell J.M."/>
            <person name="Beynon J."/>
            <person name="Tyler B.M."/>
        </authorList>
    </citation>
    <scope>NUCLEOTIDE SEQUENCE [LARGE SCALE GENOMIC DNA]</scope>
    <source>
        <strain evidence="2">Emoy2</strain>
    </source>
</reference>
<evidence type="ECO:0000313" key="2">
    <source>
        <dbReference type="Proteomes" id="UP000011713"/>
    </source>
</evidence>
<accession>M4BKK4</accession>
<dbReference type="InParanoid" id="M4BKK4"/>